<keyword evidence="1" id="KW-0812">Transmembrane</keyword>
<dbReference type="EMBL" id="ML994631">
    <property type="protein sequence ID" value="KAF2186010.1"/>
    <property type="molecule type" value="Genomic_DNA"/>
</dbReference>
<protein>
    <submittedName>
        <fullName evidence="2">Uncharacterized protein</fullName>
    </submittedName>
</protein>
<keyword evidence="1" id="KW-0472">Membrane</keyword>
<sequence length="217" mass="23606">MPQIILSIIYYSYNSLFTSLLVGHEWNSYASSRKGLRPYRFALPLMALSGILHWLCSQSLFLVSLNVQTTMQYKDNYFPRVLTDGQINGTEAIYDFEPEPVGYVTCAYSPQAILATIIMSLLMVAALVWAGLRKFKNGIPVAGTCSAAISATCYVPEGEVGEKSAFLPVQWGVTGSGDGVENGVGHCAFSSMPVERPVEGALYAGALEMGARVRLKE</sequence>
<dbReference type="AlphaFoldDB" id="A0A6A6E756"/>
<reference evidence="2" key="1">
    <citation type="journal article" date="2020" name="Stud. Mycol.">
        <title>101 Dothideomycetes genomes: a test case for predicting lifestyles and emergence of pathogens.</title>
        <authorList>
            <person name="Haridas S."/>
            <person name="Albert R."/>
            <person name="Binder M."/>
            <person name="Bloem J."/>
            <person name="Labutti K."/>
            <person name="Salamov A."/>
            <person name="Andreopoulos B."/>
            <person name="Baker S."/>
            <person name="Barry K."/>
            <person name="Bills G."/>
            <person name="Bluhm B."/>
            <person name="Cannon C."/>
            <person name="Castanera R."/>
            <person name="Culley D."/>
            <person name="Daum C."/>
            <person name="Ezra D."/>
            <person name="Gonzalez J."/>
            <person name="Henrissat B."/>
            <person name="Kuo A."/>
            <person name="Liang C."/>
            <person name="Lipzen A."/>
            <person name="Lutzoni F."/>
            <person name="Magnuson J."/>
            <person name="Mondo S."/>
            <person name="Nolan M."/>
            <person name="Ohm R."/>
            <person name="Pangilinan J."/>
            <person name="Park H.-J."/>
            <person name="Ramirez L."/>
            <person name="Alfaro M."/>
            <person name="Sun H."/>
            <person name="Tritt A."/>
            <person name="Yoshinaga Y."/>
            <person name="Zwiers L.-H."/>
            <person name="Turgeon B."/>
            <person name="Goodwin S."/>
            <person name="Spatafora J."/>
            <person name="Crous P."/>
            <person name="Grigoriev I."/>
        </authorList>
    </citation>
    <scope>NUCLEOTIDE SEQUENCE</scope>
    <source>
        <strain evidence="2">CBS 207.26</strain>
    </source>
</reference>
<evidence type="ECO:0000313" key="2">
    <source>
        <dbReference type="EMBL" id="KAF2186010.1"/>
    </source>
</evidence>
<keyword evidence="1" id="KW-1133">Transmembrane helix</keyword>
<dbReference type="Proteomes" id="UP000800200">
    <property type="component" value="Unassembled WGS sequence"/>
</dbReference>
<feature type="transmembrane region" description="Helical" evidence="1">
    <location>
        <begin position="112"/>
        <end position="132"/>
    </location>
</feature>
<evidence type="ECO:0000313" key="3">
    <source>
        <dbReference type="Proteomes" id="UP000800200"/>
    </source>
</evidence>
<proteinExistence type="predicted"/>
<evidence type="ECO:0000256" key="1">
    <source>
        <dbReference type="SAM" id="Phobius"/>
    </source>
</evidence>
<dbReference type="PANTHER" id="PTHR35395:SF1">
    <property type="entry name" value="DUF6536 DOMAIN-CONTAINING PROTEIN"/>
    <property type="match status" value="1"/>
</dbReference>
<name>A0A6A6E756_9PEZI</name>
<dbReference type="PANTHER" id="PTHR35395">
    <property type="entry name" value="DUF6536 DOMAIN-CONTAINING PROTEIN"/>
    <property type="match status" value="1"/>
</dbReference>
<dbReference type="OrthoDB" id="5429634at2759"/>
<gene>
    <name evidence="2" type="ORF">K469DRAFT_726446</name>
</gene>
<organism evidence="2 3">
    <name type="scientific">Zopfia rhizophila CBS 207.26</name>
    <dbReference type="NCBI Taxonomy" id="1314779"/>
    <lineage>
        <taxon>Eukaryota</taxon>
        <taxon>Fungi</taxon>
        <taxon>Dikarya</taxon>
        <taxon>Ascomycota</taxon>
        <taxon>Pezizomycotina</taxon>
        <taxon>Dothideomycetes</taxon>
        <taxon>Dothideomycetes incertae sedis</taxon>
        <taxon>Zopfiaceae</taxon>
        <taxon>Zopfia</taxon>
    </lineage>
</organism>
<feature type="transmembrane region" description="Helical" evidence="1">
    <location>
        <begin position="41"/>
        <end position="63"/>
    </location>
</feature>
<keyword evidence="3" id="KW-1185">Reference proteome</keyword>
<accession>A0A6A6E756</accession>